<name>A0A1Q4VBU5_9ACTN</name>
<feature type="compositionally biased region" description="Basic and acidic residues" evidence="1">
    <location>
        <begin position="33"/>
        <end position="42"/>
    </location>
</feature>
<dbReference type="AlphaFoldDB" id="A0A1Q4VBU5"/>
<evidence type="ECO:0000313" key="3">
    <source>
        <dbReference type="Proteomes" id="UP000186455"/>
    </source>
</evidence>
<feature type="region of interest" description="Disordered" evidence="1">
    <location>
        <begin position="17"/>
        <end position="61"/>
    </location>
</feature>
<gene>
    <name evidence="2" type="ORF">AB852_12665</name>
</gene>
<evidence type="ECO:0000313" key="2">
    <source>
        <dbReference type="EMBL" id="OKH95297.1"/>
    </source>
</evidence>
<dbReference type="EMBL" id="LFBV01000002">
    <property type="protein sequence ID" value="OKH95297.1"/>
    <property type="molecule type" value="Genomic_DNA"/>
</dbReference>
<dbReference type="Proteomes" id="UP000186455">
    <property type="component" value="Unassembled WGS sequence"/>
</dbReference>
<feature type="compositionally biased region" description="Low complexity" evidence="1">
    <location>
        <begin position="290"/>
        <end position="303"/>
    </location>
</feature>
<dbReference type="STRING" id="1048205.AB852_12665"/>
<accession>A0A1Q4VBU5</accession>
<comment type="caution">
    <text evidence="2">The sequence shown here is derived from an EMBL/GenBank/DDBJ whole genome shotgun (WGS) entry which is preliminary data.</text>
</comment>
<keyword evidence="3" id="KW-1185">Reference proteome</keyword>
<feature type="region of interest" description="Disordered" evidence="1">
    <location>
        <begin position="287"/>
        <end position="314"/>
    </location>
</feature>
<evidence type="ECO:0008006" key="4">
    <source>
        <dbReference type="Google" id="ProtNLM"/>
    </source>
</evidence>
<proteinExistence type="predicted"/>
<protein>
    <recommendedName>
        <fullName evidence="4">Secreted protein</fullName>
    </recommendedName>
</protein>
<sequence>MDVPDRGNARRLISRRLIAQHTTHTHRTGGDTMKNHSGHDMTSHSGHSGQGGARPGGLSVSENGYTLELDATILPAGVRTVTFRVTGPDGQPVTAFTPEHGKELHLIAVRRDTTGFQHVHPVRDGSGTWSVELALEPGAWRLFADIHPTGHDGTMTLGIDVSVAGRYDPQPISEDTRTARVGEYTVTLDGELVPGEASDLTLTVSRNGHPVTDLQPYLAAYGHLVALRVGDLGYLHVHPDGEPGDGTTEPGPRITFMAVAPSGGTYRLYLDFQHDDVVRTAEFTVRTSGTASRAQAATPAATEHTGHHGHHAQH</sequence>
<reference evidence="2 3" key="1">
    <citation type="submission" date="2015-06" db="EMBL/GenBank/DDBJ databases">
        <title>Cloning and characterization of the uncialamcin biosynthetic gene cluster.</title>
        <authorList>
            <person name="Yan X."/>
            <person name="Huang T."/>
            <person name="Ge H."/>
            <person name="Shen B."/>
        </authorList>
    </citation>
    <scope>NUCLEOTIDE SEQUENCE [LARGE SCALE GENOMIC DNA]</scope>
    <source>
        <strain evidence="2 3">DCA2648</strain>
    </source>
</reference>
<evidence type="ECO:0000256" key="1">
    <source>
        <dbReference type="SAM" id="MobiDB-lite"/>
    </source>
</evidence>
<organism evidence="2 3">
    <name type="scientific">Streptomyces uncialis</name>
    <dbReference type="NCBI Taxonomy" id="1048205"/>
    <lineage>
        <taxon>Bacteria</taxon>
        <taxon>Bacillati</taxon>
        <taxon>Actinomycetota</taxon>
        <taxon>Actinomycetes</taxon>
        <taxon>Kitasatosporales</taxon>
        <taxon>Streptomycetaceae</taxon>
        <taxon>Streptomyces</taxon>
    </lineage>
</organism>